<dbReference type="InterPro" id="IPR028322">
    <property type="entry name" value="PNRC-like_rgn"/>
</dbReference>
<dbReference type="OrthoDB" id="2142961at2759"/>
<feature type="compositionally biased region" description="Polar residues" evidence="1">
    <location>
        <begin position="146"/>
        <end position="158"/>
    </location>
</feature>
<proteinExistence type="predicted"/>
<feature type="region of interest" description="Disordered" evidence="1">
    <location>
        <begin position="1"/>
        <end position="388"/>
    </location>
</feature>
<dbReference type="EMBL" id="ML119662">
    <property type="protein sequence ID" value="RPA83890.1"/>
    <property type="molecule type" value="Genomic_DNA"/>
</dbReference>
<feature type="compositionally biased region" description="Low complexity" evidence="1">
    <location>
        <begin position="234"/>
        <end position="253"/>
    </location>
</feature>
<dbReference type="Proteomes" id="UP000275078">
    <property type="component" value="Unassembled WGS sequence"/>
</dbReference>
<sequence length="411" mass="44805">MSGTSPAPRQRGNRQRKNGPVASAPQKSSHQHIQVHHQLAHNIPTPQMAVPNVPRGVTTPPHTPRAKNPEGKKRTRKPRPKDLNMQTPATYERNDQLPTPVSSGSRYKESSNPFDKQVSTPTTKAYAGPTFHSSPAPSKLPVPSLFSRSVPSGIQEASLSKVMGSSDDSGSASDSSTPSSSPPTSTITIDSLFRRAKEEKEKSRKSSPLASCTPTKNVDLEQLIQGLSLQEPESPSARYSAHHAPAAAPFESALFNMDSDSDRASPAPQRPSHHRSQTTAALNPQFDTEWSRQSNSPFVNQATPIRARVNRAPPQQLASPMSPAFPRHLTERPSPQASPSPNRLLFNMDSYPPSPQHWAQPIERPAYPQHHSSQSYPGPQNPKLRSMEDDLRRMLGIMGPASMMAAETTVA</sequence>
<feature type="compositionally biased region" description="Polar residues" evidence="1">
    <location>
        <begin position="277"/>
        <end position="303"/>
    </location>
</feature>
<protein>
    <submittedName>
        <fullName evidence="2">Uncharacterized protein</fullName>
    </submittedName>
</protein>
<feature type="compositionally biased region" description="Basic residues" evidence="1">
    <location>
        <begin position="29"/>
        <end position="39"/>
    </location>
</feature>
<dbReference type="GO" id="GO:0016071">
    <property type="term" value="P:mRNA metabolic process"/>
    <property type="evidence" value="ECO:0007669"/>
    <property type="project" value="UniProtKB-ARBA"/>
</dbReference>
<accession>A0A3N4IIA9</accession>
<dbReference type="Pfam" id="PF15365">
    <property type="entry name" value="PNRC"/>
    <property type="match status" value="1"/>
</dbReference>
<feature type="compositionally biased region" description="Low complexity" evidence="1">
    <location>
        <begin position="164"/>
        <end position="191"/>
    </location>
</feature>
<dbReference type="AlphaFoldDB" id="A0A3N4IIA9"/>
<keyword evidence="3" id="KW-1185">Reference proteome</keyword>
<evidence type="ECO:0000313" key="3">
    <source>
        <dbReference type="Proteomes" id="UP000275078"/>
    </source>
</evidence>
<dbReference type="STRING" id="1160509.A0A3N4IIA9"/>
<name>A0A3N4IIA9_ASCIM</name>
<organism evidence="2 3">
    <name type="scientific">Ascobolus immersus RN42</name>
    <dbReference type="NCBI Taxonomy" id="1160509"/>
    <lineage>
        <taxon>Eukaryota</taxon>
        <taxon>Fungi</taxon>
        <taxon>Dikarya</taxon>
        <taxon>Ascomycota</taxon>
        <taxon>Pezizomycotina</taxon>
        <taxon>Pezizomycetes</taxon>
        <taxon>Pezizales</taxon>
        <taxon>Ascobolaceae</taxon>
        <taxon>Ascobolus</taxon>
    </lineage>
</organism>
<evidence type="ECO:0000256" key="1">
    <source>
        <dbReference type="SAM" id="MobiDB-lite"/>
    </source>
</evidence>
<reference evidence="2 3" key="1">
    <citation type="journal article" date="2018" name="Nat. Ecol. Evol.">
        <title>Pezizomycetes genomes reveal the molecular basis of ectomycorrhizal truffle lifestyle.</title>
        <authorList>
            <person name="Murat C."/>
            <person name="Payen T."/>
            <person name="Noel B."/>
            <person name="Kuo A."/>
            <person name="Morin E."/>
            <person name="Chen J."/>
            <person name="Kohler A."/>
            <person name="Krizsan K."/>
            <person name="Balestrini R."/>
            <person name="Da Silva C."/>
            <person name="Montanini B."/>
            <person name="Hainaut M."/>
            <person name="Levati E."/>
            <person name="Barry K.W."/>
            <person name="Belfiori B."/>
            <person name="Cichocki N."/>
            <person name="Clum A."/>
            <person name="Dockter R.B."/>
            <person name="Fauchery L."/>
            <person name="Guy J."/>
            <person name="Iotti M."/>
            <person name="Le Tacon F."/>
            <person name="Lindquist E.A."/>
            <person name="Lipzen A."/>
            <person name="Malagnac F."/>
            <person name="Mello A."/>
            <person name="Molinier V."/>
            <person name="Miyauchi S."/>
            <person name="Poulain J."/>
            <person name="Riccioni C."/>
            <person name="Rubini A."/>
            <person name="Sitrit Y."/>
            <person name="Splivallo R."/>
            <person name="Traeger S."/>
            <person name="Wang M."/>
            <person name="Zifcakova L."/>
            <person name="Wipf D."/>
            <person name="Zambonelli A."/>
            <person name="Paolocci F."/>
            <person name="Nowrousian M."/>
            <person name="Ottonello S."/>
            <person name="Baldrian P."/>
            <person name="Spatafora J.W."/>
            <person name="Henrissat B."/>
            <person name="Nagy L.G."/>
            <person name="Aury J.M."/>
            <person name="Wincker P."/>
            <person name="Grigoriev I.V."/>
            <person name="Bonfante P."/>
            <person name="Martin F.M."/>
        </authorList>
    </citation>
    <scope>NUCLEOTIDE SEQUENCE [LARGE SCALE GENOMIC DNA]</scope>
    <source>
        <strain evidence="2 3">RN42</strain>
    </source>
</reference>
<feature type="compositionally biased region" description="Basic and acidic residues" evidence="1">
    <location>
        <begin position="192"/>
        <end position="204"/>
    </location>
</feature>
<gene>
    <name evidence="2" type="ORF">BJ508DRAFT_52428</name>
</gene>
<evidence type="ECO:0000313" key="2">
    <source>
        <dbReference type="EMBL" id="RPA83890.1"/>
    </source>
</evidence>
<feature type="compositionally biased region" description="Polar residues" evidence="1">
    <location>
        <begin position="96"/>
        <end position="123"/>
    </location>
</feature>